<dbReference type="GO" id="GO:0005654">
    <property type="term" value="C:nucleoplasm"/>
    <property type="evidence" value="ECO:0007669"/>
    <property type="project" value="TreeGrafter"/>
</dbReference>
<dbReference type="GO" id="GO:0061630">
    <property type="term" value="F:ubiquitin protein ligase activity"/>
    <property type="evidence" value="ECO:0007669"/>
    <property type="project" value="TreeGrafter"/>
</dbReference>
<evidence type="ECO:0000256" key="3">
    <source>
        <dbReference type="ARBA" id="ARBA00022833"/>
    </source>
</evidence>
<evidence type="ECO:0000259" key="6">
    <source>
        <dbReference type="PROSITE" id="PS50119"/>
    </source>
</evidence>
<evidence type="ECO:0000256" key="2">
    <source>
        <dbReference type="ARBA" id="ARBA00022771"/>
    </source>
</evidence>
<evidence type="ECO:0000313" key="8">
    <source>
        <dbReference type="Proteomes" id="UP001347796"/>
    </source>
</evidence>
<keyword evidence="2 4" id="KW-0863">Zinc-finger</keyword>
<feature type="domain" description="B box-type" evidence="6">
    <location>
        <begin position="87"/>
        <end position="130"/>
    </location>
</feature>
<keyword evidence="1" id="KW-0479">Metal-binding</keyword>
<dbReference type="GO" id="GO:0008270">
    <property type="term" value="F:zinc ion binding"/>
    <property type="evidence" value="ECO:0007669"/>
    <property type="project" value="UniProtKB-KW"/>
</dbReference>
<dbReference type="InterPro" id="IPR013083">
    <property type="entry name" value="Znf_RING/FYVE/PHD"/>
</dbReference>
<dbReference type="SMART" id="SM00184">
    <property type="entry name" value="RING"/>
    <property type="match status" value="1"/>
</dbReference>
<evidence type="ECO:0000256" key="1">
    <source>
        <dbReference type="ARBA" id="ARBA00022723"/>
    </source>
</evidence>
<gene>
    <name evidence="7" type="ORF">SNE40_008272</name>
</gene>
<reference evidence="7 8" key="1">
    <citation type="submission" date="2024-01" db="EMBL/GenBank/DDBJ databases">
        <title>The genome of the rayed Mediterranean limpet Patella caerulea (Linnaeus, 1758).</title>
        <authorList>
            <person name="Anh-Thu Weber A."/>
            <person name="Halstead-Nussloch G."/>
        </authorList>
    </citation>
    <scope>NUCLEOTIDE SEQUENCE [LARGE SCALE GENOMIC DNA]</scope>
    <source>
        <strain evidence="7">AATW-2023a</strain>
        <tissue evidence="7">Whole specimen</tissue>
    </source>
</reference>
<dbReference type="AlphaFoldDB" id="A0AAN8K7U5"/>
<dbReference type="SMART" id="SM00336">
    <property type="entry name" value="BBOX"/>
    <property type="match status" value="2"/>
</dbReference>
<dbReference type="Gene3D" id="3.30.40.10">
    <property type="entry name" value="Zinc/RING finger domain, C3HC4 (zinc finger)"/>
    <property type="match status" value="1"/>
</dbReference>
<evidence type="ECO:0000259" key="5">
    <source>
        <dbReference type="PROSITE" id="PS50089"/>
    </source>
</evidence>
<dbReference type="Pfam" id="PF00643">
    <property type="entry name" value="zf-B_box"/>
    <property type="match status" value="2"/>
</dbReference>
<dbReference type="InterPro" id="IPR001841">
    <property type="entry name" value="Znf_RING"/>
</dbReference>
<dbReference type="SUPFAM" id="SSF57845">
    <property type="entry name" value="B-box zinc-binding domain"/>
    <property type="match status" value="1"/>
</dbReference>
<dbReference type="EMBL" id="JAZGQO010000006">
    <property type="protein sequence ID" value="KAK6186184.1"/>
    <property type="molecule type" value="Genomic_DNA"/>
</dbReference>
<dbReference type="CDD" id="cd19757">
    <property type="entry name" value="Bbox1"/>
    <property type="match status" value="1"/>
</dbReference>
<evidence type="ECO:0000313" key="7">
    <source>
        <dbReference type="EMBL" id="KAK6186184.1"/>
    </source>
</evidence>
<dbReference type="PROSITE" id="PS50119">
    <property type="entry name" value="ZF_BBOX"/>
    <property type="match status" value="2"/>
</dbReference>
<keyword evidence="8" id="KW-1185">Reference proteome</keyword>
<dbReference type="InterPro" id="IPR047153">
    <property type="entry name" value="TRIM45/56/19-like"/>
</dbReference>
<dbReference type="PANTHER" id="PTHR25462:SF299">
    <property type="entry name" value="E3 UBIQUITIN-PROTEIN LIGASE TRIM56"/>
    <property type="match status" value="1"/>
</dbReference>
<dbReference type="SUPFAM" id="SSF63829">
    <property type="entry name" value="Calcium-dependent phosphotriesterase"/>
    <property type="match status" value="1"/>
</dbReference>
<dbReference type="GO" id="GO:0060340">
    <property type="term" value="P:positive regulation of type I interferon-mediated signaling pathway"/>
    <property type="evidence" value="ECO:0007669"/>
    <property type="project" value="TreeGrafter"/>
</dbReference>
<dbReference type="InterPro" id="IPR011042">
    <property type="entry name" value="6-blade_b-propeller_TolB-like"/>
</dbReference>
<evidence type="ECO:0000256" key="4">
    <source>
        <dbReference type="PROSITE-ProRule" id="PRU00024"/>
    </source>
</evidence>
<dbReference type="PANTHER" id="PTHR25462">
    <property type="entry name" value="BONUS, ISOFORM C-RELATED"/>
    <property type="match status" value="1"/>
</dbReference>
<keyword evidence="3" id="KW-0862">Zinc</keyword>
<dbReference type="InterPro" id="IPR017907">
    <property type="entry name" value="Znf_RING_CS"/>
</dbReference>
<dbReference type="SUPFAM" id="SSF57850">
    <property type="entry name" value="RING/U-box"/>
    <property type="match status" value="1"/>
</dbReference>
<sequence length="604" mass="68193">MSTRFHCSLCSNVYAAPKLLPCFHTFCEGCLYDFIGKNTKNEYFGCPSCKKQIFVPKNISKDFMTNYYVMADVEQHLHQADDVCLGICEICNDKNDAAYTCKDCEQKMCVSCYSVHSSMRATKNHDVLKLKLSPHKLIVQRNCEEHNEELHFYCRRCCKGMCVHCKVAQHDGHATEHVEDVTIDGRSNLKRMSETLNGHVRDLRCELEALAYRKRLVQKSCDETCSTIKKQAEDICTTVYQARNHKLHEATSFRDEQLLKIEETEKEIKDRELQMNTMSGFVRSVATSSSDVGVLETCDLIADKIQETEDYVCPSCDVESTEFEVEQPTEASIQNLFGRMSTYPTLRMRLSYGAADYFDSGSLEEKVDAICPIGNNLAWVGAHISSVDKSSVTLFNSKGEILKMLTCDQIVKCFALLDKSLHVLTKDAFLKLNEEETDLEYLVAASLPVLIASNATSMFYLSRDHVCQYVTNTNVRPIETTLLCSLKGLKNPTKMAVDDNQNIAIVDTTLKSVLVFDFDGAIQTKYSIKYQDFLPLDVCIDRWSDVLVVDGGNGAIHELASDGKGREIMYSRFSGLKNVCCIGGDEDTWWFGTTDGKIIVKYFT</sequence>
<protein>
    <submittedName>
        <fullName evidence="7">Uncharacterized protein</fullName>
    </submittedName>
</protein>
<organism evidence="7 8">
    <name type="scientific">Patella caerulea</name>
    <name type="common">Rayed Mediterranean limpet</name>
    <dbReference type="NCBI Taxonomy" id="87958"/>
    <lineage>
        <taxon>Eukaryota</taxon>
        <taxon>Metazoa</taxon>
        <taxon>Spiralia</taxon>
        <taxon>Lophotrochozoa</taxon>
        <taxon>Mollusca</taxon>
        <taxon>Gastropoda</taxon>
        <taxon>Patellogastropoda</taxon>
        <taxon>Patelloidea</taxon>
        <taxon>Patellidae</taxon>
        <taxon>Patella</taxon>
    </lineage>
</organism>
<dbReference type="Gene3D" id="3.30.160.60">
    <property type="entry name" value="Classic Zinc Finger"/>
    <property type="match status" value="1"/>
</dbReference>
<proteinExistence type="predicted"/>
<dbReference type="InterPro" id="IPR018957">
    <property type="entry name" value="Znf_C3HC4_RING-type"/>
</dbReference>
<name>A0AAN8K7U5_PATCE</name>
<dbReference type="Gene3D" id="2.120.10.30">
    <property type="entry name" value="TolB, C-terminal domain"/>
    <property type="match status" value="1"/>
</dbReference>
<dbReference type="Proteomes" id="UP001347796">
    <property type="component" value="Unassembled WGS sequence"/>
</dbReference>
<dbReference type="PROSITE" id="PS00518">
    <property type="entry name" value="ZF_RING_1"/>
    <property type="match status" value="1"/>
</dbReference>
<feature type="domain" description="B box-type" evidence="6">
    <location>
        <begin position="143"/>
        <end position="178"/>
    </location>
</feature>
<dbReference type="PROSITE" id="PS50089">
    <property type="entry name" value="ZF_RING_2"/>
    <property type="match status" value="1"/>
</dbReference>
<accession>A0AAN8K7U5</accession>
<dbReference type="GO" id="GO:0045087">
    <property type="term" value="P:innate immune response"/>
    <property type="evidence" value="ECO:0007669"/>
    <property type="project" value="TreeGrafter"/>
</dbReference>
<dbReference type="InterPro" id="IPR000315">
    <property type="entry name" value="Znf_B-box"/>
</dbReference>
<feature type="domain" description="RING-type" evidence="5">
    <location>
        <begin position="7"/>
        <end position="50"/>
    </location>
</feature>
<comment type="caution">
    <text evidence="7">The sequence shown here is derived from an EMBL/GenBank/DDBJ whole genome shotgun (WGS) entry which is preliminary data.</text>
</comment>
<dbReference type="Pfam" id="PF00097">
    <property type="entry name" value="zf-C3HC4"/>
    <property type="match status" value="1"/>
</dbReference>